<feature type="domain" description="PPIase FKBP-type" evidence="11">
    <location>
        <begin position="6"/>
        <end position="81"/>
    </location>
</feature>
<comment type="catalytic activity">
    <reaction evidence="1 9 10">
        <text>[protein]-peptidylproline (omega=180) = [protein]-peptidylproline (omega=0)</text>
        <dbReference type="Rhea" id="RHEA:16237"/>
        <dbReference type="Rhea" id="RHEA-COMP:10747"/>
        <dbReference type="Rhea" id="RHEA-COMP:10748"/>
        <dbReference type="ChEBI" id="CHEBI:83833"/>
        <dbReference type="ChEBI" id="CHEBI:83834"/>
        <dbReference type="EC" id="5.2.1.8"/>
    </reaction>
</comment>
<gene>
    <name evidence="12" type="ORF">N4264_19195</name>
</gene>
<dbReference type="PROSITE" id="PS50059">
    <property type="entry name" value="FKBP_PPIASE"/>
    <property type="match status" value="1"/>
</dbReference>
<dbReference type="InterPro" id="IPR046357">
    <property type="entry name" value="PPIase_dom_sf"/>
</dbReference>
<protein>
    <recommendedName>
        <fullName evidence="10">Peptidyl-prolyl cis-trans isomerase</fullName>
        <ecNumber evidence="10">5.2.1.8</ecNumber>
    </recommendedName>
</protein>
<dbReference type="PANTHER" id="PTHR47861:SF3">
    <property type="entry name" value="FKBP-TYPE PEPTIDYL-PROLYL CIS-TRANS ISOMERASE SLYD"/>
    <property type="match status" value="1"/>
</dbReference>
<dbReference type="RefSeq" id="WP_261693843.1">
    <property type="nucleotide sequence ID" value="NZ_CP104694.1"/>
</dbReference>
<accession>A0ABY6B9W5</accession>
<keyword evidence="4" id="KW-0963">Cytoplasm</keyword>
<proteinExistence type="inferred from homology"/>
<dbReference type="PANTHER" id="PTHR47861">
    <property type="entry name" value="FKBP-TYPE PEPTIDYL-PROLYL CIS-TRANS ISOMERASE SLYD"/>
    <property type="match status" value="1"/>
</dbReference>
<dbReference type="EMBL" id="CP104694">
    <property type="protein sequence ID" value="UXI66863.1"/>
    <property type="molecule type" value="Genomic_DNA"/>
</dbReference>
<evidence type="ECO:0000256" key="9">
    <source>
        <dbReference type="PROSITE-ProRule" id="PRU00277"/>
    </source>
</evidence>
<keyword evidence="5 9" id="KW-0697">Rotamase</keyword>
<evidence type="ECO:0000256" key="3">
    <source>
        <dbReference type="ARBA" id="ARBA00006577"/>
    </source>
</evidence>
<dbReference type="SUPFAM" id="SSF54534">
    <property type="entry name" value="FKBP-like"/>
    <property type="match status" value="1"/>
</dbReference>
<evidence type="ECO:0000256" key="4">
    <source>
        <dbReference type="ARBA" id="ARBA00022490"/>
    </source>
</evidence>
<keyword evidence="7 9" id="KW-0413">Isomerase</keyword>
<evidence type="ECO:0000259" key="11">
    <source>
        <dbReference type="PROSITE" id="PS50059"/>
    </source>
</evidence>
<name>A0ABY6B9W5_9GAMM</name>
<evidence type="ECO:0000256" key="10">
    <source>
        <dbReference type="RuleBase" id="RU003915"/>
    </source>
</evidence>
<organism evidence="12 13">
    <name type="scientific">Tahibacter amnicola</name>
    <dbReference type="NCBI Taxonomy" id="2976241"/>
    <lineage>
        <taxon>Bacteria</taxon>
        <taxon>Pseudomonadati</taxon>
        <taxon>Pseudomonadota</taxon>
        <taxon>Gammaproteobacteria</taxon>
        <taxon>Lysobacterales</taxon>
        <taxon>Rhodanobacteraceae</taxon>
        <taxon>Tahibacter</taxon>
    </lineage>
</organism>
<reference evidence="12" key="1">
    <citation type="submission" date="2022-09" db="EMBL/GenBank/DDBJ databases">
        <title>Tahibacter sp. nov., isolated from a fresh water.</title>
        <authorList>
            <person name="Baek J.H."/>
            <person name="Lee J.K."/>
            <person name="Kim J.M."/>
            <person name="Jeon C.O."/>
        </authorList>
    </citation>
    <scope>NUCLEOTIDE SEQUENCE</scope>
    <source>
        <strain evidence="12">W38</strain>
    </source>
</reference>
<evidence type="ECO:0000313" key="13">
    <source>
        <dbReference type="Proteomes" id="UP001064632"/>
    </source>
</evidence>
<evidence type="ECO:0000313" key="12">
    <source>
        <dbReference type="EMBL" id="UXI66863.1"/>
    </source>
</evidence>
<keyword evidence="13" id="KW-1185">Reference proteome</keyword>
<dbReference type="Pfam" id="PF00254">
    <property type="entry name" value="FKBP_C"/>
    <property type="match status" value="1"/>
</dbReference>
<dbReference type="Proteomes" id="UP001064632">
    <property type="component" value="Chromosome"/>
</dbReference>
<evidence type="ECO:0000256" key="7">
    <source>
        <dbReference type="ARBA" id="ARBA00023235"/>
    </source>
</evidence>
<dbReference type="Gene3D" id="3.10.50.40">
    <property type="match status" value="1"/>
</dbReference>
<evidence type="ECO:0000256" key="8">
    <source>
        <dbReference type="ARBA" id="ARBA00037071"/>
    </source>
</evidence>
<dbReference type="InterPro" id="IPR001179">
    <property type="entry name" value="PPIase_FKBP_dom"/>
</dbReference>
<dbReference type="GO" id="GO:0016853">
    <property type="term" value="F:isomerase activity"/>
    <property type="evidence" value="ECO:0007669"/>
    <property type="project" value="UniProtKB-KW"/>
</dbReference>
<evidence type="ECO:0000256" key="5">
    <source>
        <dbReference type="ARBA" id="ARBA00023110"/>
    </source>
</evidence>
<comment type="function">
    <text evidence="8">Also involved in hydrogenase metallocenter assembly, probably by participating in the nickel insertion step. This function in hydrogenase biosynthesis requires chaperone activity and the presence of the metal-binding domain, but not PPIase activity.</text>
</comment>
<sequence>MNAEKDKVVTFHYTLTDAEGEVLDNSHDRKTPLSVLLGHGNIIPGLEKALEGRAAGDTFKVTVEPDEAYGSRNEDATQRVPKKYFQNAAKLKAGDTTVLSLKSGGHQIVTIVKVGMTAVDVDLNHPLAGETLTFAVEVTDVRDASAEELEHRHAHGAGGHQH</sequence>
<comment type="similarity">
    <text evidence="3 10">Belongs to the FKBP-type PPIase family.</text>
</comment>
<evidence type="ECO:0000256" key="1">
    <source>
        <dbReference type="ARBA" id="ARBA00000971"/>
    </source>
</evidence>
<dbReference type="EC" id="5.2.1.8" evidence="10"/>
<keyword evidence="6" id="KW-0143">Chaperone</keyword>
<evidence type="ECO:0000256" key="6">
    <source>
        <dbReference type="ARBA" id="ARBA00023186"/>
    </source>
</evidence>
<evidence type="ECO:0000256" key="2">
    <source>
        <dbReference type="ARBA" id="ARBA00004496"/>
    </source>
</evidence>
<comment type="subcellular location">
    <subcellularLocation>
        <location evidence="2">Cytoplasm</location>
    </subcellularLocation>
</comment>